<dbReference type="AlphaFoldDB" id="A0A8K0DHQ0"/>
<keyword evidence="3" id="KW-1185">Reference proteome</keyword>
<evidence type="ECO:0000313" key="2">
    <source>
        <dbReference type="EMBL" id="KAF2903397.1"/>
    </source>
</evidence>
<sequence>MDRRKAEIHEQYGSLKQECETTVELLKKLLEVCSNQLETIDKLDSNSFRRYSKFFLAVMQFHSLSKQKILECNFDLEEFLAEQYIPEPESLEIKSKQDKKEPSLHFEAAQRNNHESDNLSFKKAQETKFLCIDIDENETKQYSNNSNKLINNEVYASLDNLNDSFATCDFFSTSSSIEDKIKNEQDNNSNFKSKQKFLPKDCSEVPKPSTTSEVLNSLPQMTIEEKCTKTLFQDSKISTPSFQPEKSKNQSTTIEKKCSENIHEKTIVNVNPLQQSDDTINHSKVELISNVLTSRVTHSEKCNDNQILQNAGNVTKLTVEQINEESLPKSKVINVSDRISPKVGDTCMIGYVESPREFYIQVADENAYLIDNLPNELSTLHHNSPFIHSSKTNSMKTFGNFYAAFIEDCWYRVEVINWRLSDENERCVEIHLIDYGHKYDFNYDNLYPLTEALCKIPKMAQRCHLGYVCLL</sequence>
<dbReference type="OrthoDB" id="10052065at2759"/>
<name>A0A8K0DHQ0_IGNLU</name>
<dbReference type="InterPro" id="IPR002999">
    <property type="entry name" value="Tudor"/>
</dbReference>
<dbReference type="Pfam" id="PF00567">
    <property type="entry name" value="TUDOR"/>
    <property type="match status" value="1"/>
</dbReference>
<dbReference type="Gene3D" id="2.30.30.140">
    <property type="match status" value="1"/>
</dbReference>
<comment type="caution">
    <text evidence="2">The sequence shown here is derived from an EMBL/GenBank/DDBJ whole genome shotgun (WGS) entry which is preliminary data.</text>
</comment>
<protein>
    <recommendedName>
        <fullName evidence="1">Tudor domain-containing protein</fullName>
    </recommendedName>
</protein>
<dbReference type="Proteomes" id="UP000801492">
    <property type="component" value="Unassembled WGS sequence"/>
</dbReference>
<dbReference type="SUPFAM" id="SSF63748">
    <property type="entry name" value="Tudor/PWWP/MBT"/>
    <property type="match status" value="1"/>
</dbReference>
<dbReference type="EMBL" id="VTPC01001036">
    <property type="protein sequence ID" value="KAF2903397.1"/>
    <property type="molecule type" value="Genomic_DNA"/>
</dbReference>
<evidence type="ECO:0000259" key="1">
    <source>
        <dbReference type="Pfam" id="PF00567"/>
    </source>
</evidence>
<organism evidence="2 3">
    <name type="scientific">Ignelater luminosus</name>
    <name type="common">Cucubano</name>
    <name type="synonym">Pyrophorus luminosus</name>
    <dbReference type="NCBI Taxonomy" id="2038154"/>
    <lineage>
        <taxon>Eukaryota</taxon>
        <taxon>Metazoa</taxon>
        <taxon>Ecdysozoa</taxon>
        <taxon>Arthropoda</taxon>
        <taxon>Hexapoda</taxon>
        <taxon>Insecta</taxon>
        <taxon>Pterygota</taxon>
        <taxon>Neoptera</taxon>
        <taxon>Endopterygota</taxon>
        <taxon>Coleoptera</taxon>
        <taxon>Polyphaga</taxon>
        <taxon>Elateriformia</taxon>
        <taxon>Elateroidea</taxon>
        <taxon>Elateridae</taxon>
        <taxon>Agrypninae</taxon>
        <taxon>Pyrophorini</taxon>
        <taxon>Ignelater</taxon>
    </lineage>
</organism>
<accession>A0A8K0DHQ0</accession>
<evidence type="ECO:0000313" key="3">
    <source>
        <dbReference type="Proteomes" id="UP000801492"/>
    </source>
</evidence>
<proteinExistence type="predicted"/>
<reference evidence="2" key="1">
    <citation type="submission" date="2019-08" db="EMBL/GenBank/DDBJ databases">
        <title>The genome of the North American firefly Photinus pyralis.</title>
        <authorList>
            <consortium name="Photinus pyralis genome working group"/>
            <person name="Fallon T.R."/>
            <person name="Sander Lower S.E."/>
            <person name="Weng J.-K."/>
        </authorList>
    </citation>
    <scope>NUCLEOTIDE SEQUENCE</scope>
    <source>
        <strain evidence="2">TRF0915ILg1</strain>
        <tissue evidence="2">Whole body</tissue>
    </source>
</reference>
<feature type="domain" description="Tudor" evidence="1">
    <location>
        <begin position="345"/>
        <end position="465"/>
    </location>
</feature>
<gene>
    <name evidence="2" type="ORF">ILUMI_02775</name>
</gene>
<dbReference type="CDD" id="cd20379">
    <property type="entry name" value="Tudor_dTUD-like"/>
    <property type="match status" value="1"/>
</dbReference>